<dbReference type="AlphaFoldDB" id="A0A8H6D3C4"/>
<organism evidence="2 3">
    <name type="scientific">Fusarium globosum</name>
    <dbReference type="NCBI Taxonomy" id="78864"/>
    <lineage>
        <taxon>Eukaryota</taxon>
        <taxon>Fungi</taxon>
        <taxon>Dikarya</taxon>
        <taxon>Ascomycota</taxon>
        <taxon>Pezizomycotina</taxon>
        <taxon>Sordariomycetes</taxon>
        <taxon>Hypocreomycetidae</taxon>
        <taxon>Hypocreales</taxon>
        <taxon>Nectriaceae</taxon>
        <taxon>Fusarium</taxon>
        <taxon>Fusarium fujikuroi species complex</taxon>
    </lineage>
</organism>
<comment type="caution">
    <text evidence="2">The sequence shown here is derived from an EMBL/GenBank/DDBJ whole genome shotgun (WGS) entry which is preliminary data.</text>
</comment>
<feature type="region of interest" description="Disordered" evidence="1">
    <location>
        <begin position="25"/>
        <end position="45"/>
    </location>
</feature>
<gene>
    <name evidence="2" type="ORF">FGLOB1_9917</name>
</gene>
<reference evidence="2 3" key="1">
    <citation type="submission" date="2020-05" db="EMBL/GenBank/DDBJ databases">
        <title>Identification and distribution of gene clusters putatively required for synthesis of sphingolipid metabolism inhibitors in phylogenetically diverse species of the filamentous fungus Fusarium.</title>
        <authorList>
            <person name="Kim H.-S."/>
            <person name="Busman M."/>
            <person name="Brown D.W."/>
            <person name="Divon H."/>
            <person name="Uhlig S."/>
            <person name="Proctor R.H."/>
        </authorList>
    </citation>
    <scope>NUCLEOTIDE SEQUENCE [LARGE SCALE GENOMIC DNA]</scope>
    <source>
        <strain evidence="2 3">NRRL 26131</strain>
    </source>
</reference>
<evidence type="ECO:0000313" key="2">
    <source>
        <dbReference type="EMBL" id="KAF5701805.1"/>
    </source>
</evidence>
<evidence type="ECO:0000256" key="1">
    <source>
        <dbReference type="SAM" id="MobiDB-lite"/>
    </source>
</evidence>
<dbReference type="Proteomes" id="UP000532311">
    <property type="component" value="Unassembled WGS sequence"/>
</dbReference>
<proteinExistence type="predicted"/>
<name>A0A8H6D3C4_9HYPO</name>
<evidence type="ECO:0000313" key="3">
    <source>
        <dbReference type="Proteomes" id="UP000532311"/>
    </source>
</evidence>
<sequence length="77" mass="8124">MSTPSGTTPSGASATNTSTSTAAVAGSFLNSTQTRDGANQPTSYNMNRYIYDTQARPVTDRLVYTAGYSQINPPQGR</sequence>
<dbReference type="EMBL" id="JAAQPF010000472">
    <property type="protein sequence ID" value="KAF5701805.1"/>
    <property type="molecule type" value="Genomic_DNA"/>
</dbReference>
<keyword evidence="3" id="KW-1185">Reference proteome</keyword>
<protein>
    <submittedName>
        <fullName evidence="2">Uncharacterized protein</fullName>
    </submittedName>
</protein>
<feature type="compositionally biased region" description="Polar residues" evidence="1">
    <location>
        <begin position="28"/>
        <end position="45"/>
    </location>
</feature>
<accession>A0A8H6D3C4</accession>